<evidence type="ECO:0000313" key="5">
    <source>
        <dbReference type="Proteomes" id="UP000245444"/>
    </source>
</evidence>
<dbReference type="AlphaFoldDB" id="A0A2U8WKK4"/>
<keyword evidence="5" id="KW-1185">Reference proteome</keyword>
<dbReference type="InterPro" id="IPR002347">
    <property type="entry name" value="SDR_fam"/>
</dbReference>
<dbReference type="Proteomes" id="UP000245444">
    <property type="component" value="Chromosome"/>
</dbReference>
<dbReference type="PROSITE" id="PS00061">
    <property type="entry name" value="ADH_SHORT"/>
    <property type="match status" value="1"/>
</dbReference>
<evidence type="ECO:0000256" key="1">
    <source>
        <dbReference type="ARBA" id="ARBA00006484"/>
    </source>
</evidence>
<dbReference type="OrthoDB" id="9810734at2"/>
<keyword evidence="2" id="KW-0560">Oxidoreductase</keyword>
<dbReference type="RefSeq" id="WP_109958296.1">
    <property type="nucleotide sequence ID" value="NZ_CP029553.1"/>
</dbReference>
<dbReference type="PANTHER" id="PTHR42760:SF133">
    <property type="entry name" value="3-OXOACYL-[ACYL-CARRIER-PROTEIN] REDUCTASE"/>
    <property type="match status" value="1"/>
</dbReference>
<proteinExistence type="inferred from homology"/>
<dbReference type="Pfam" id="PF00106">
    <property type="entry name" value="adh_short"/>
    <property type="match status" value="1"/>
</dbReference>
<dbReference type="PRINTS" id="PR00081">
    <property type="entry name" value="GDHRDH"/>
</dbReference>
<dbReference type="InterPro" id="IPR020904">
    <property type="entry name" value="Sc_DH/Rdtase_CS"/>
</dbReference>
<evidence type="ECO:0000313" key="4">
    <source>
        <dbReference type="EMBL" id="AWN45940.1"/>
    </source>
</evidence>
<dbReference type="KEGG" id="mtea:DK419_06105"/>
<name>A0A2U8WKK4_9HYPH</name>
<accession>A0A2U8WKK4</accession>
<sequence length="229" mass="24600">MLEPAGRVAMVSGASRGIGRAVAERLSRAGYRVSAGLRDPRRAAAEWHAVRYDAEATGSAEAWVAAAVERFGRIDVLVNAAGINPMANFLDSDETALDALFSVNVKAPMRAIRAAWPHLVASGAGRIVTIASLSGKRVRNDNTGYAMTKAALVSLTQAVRRQGWDHGIRATAFCPGFVDTDMTAHVTKQLRELMSRPEDVAAVIETLVRLPNTASVAELLLNCRYEDTL</sequence>
<dbReference type="PANTHER" id="PTHR42760">
    <property type="entry name" value="SHORT-CHAIN DEHYDROGENASES/REDUCTASES FAMILY MEMBER"/>
    <property type="match status" value="1"/>
</dbReference>
<evidence type="ECO:0000256" key="2">
    <source>
        <dbReference type="ARBA" id="ARBA00023002"/>
    </source>
</evidence>
<organism evidence="4 5">
    <name type="scientific">Methylobacterium terrae</name>
    <dbReference type="NCBI Taxonomy" id="2202827"/>
    <lineage>
        <taxon>Bacteria</taxon>
        <taxon>Pseudomonadati</taxon>
        <taxon>Pseudomonadota</taxon>
        <taxon>Alphaproteobacteria</taxon>
        <taxon>Hyphomicrobiales</taxon>
        <taxon>Methylobacteriaceae</taxon>
        <taxon>Methylobacterium</taxon>
    </lineage>
</organism>
<dbReference type="GO" id="GO:0016616">
    <property type="term" value="F:oxidoreductase activity, acting on the CH-OH group of donors, NAD or NADP as acceptor"/>
    <property type="evidence" value="ECO:0007669"/>
    <property type="project" value="TreeGrafter"/>
</dbReference>
<evidence type="ECO:0000256" key="3">
    <source>
        <dbReference type="RuleBase" id="RU000363"/>
    </source>
</evidence>
<reference evidence="4 5" key="1">
    <citation type="submission" date="2018-05" db="EMBL/GenBank/DDBJ databases">
        <title>Complete Genome Sequence of Methylobacterium sp. 17Sr1-28.</title>
        <authorList>
            <person name="Srinivasan S."/>
        </authorList>
    </citation>
    <scope>NUCLEOTIDE SEQUENCE [LARGE SCALE GENOMIC DNA]</scope>
    <source>
        <strain evidence="4 5">17Sr1-28</strain>
    </source>
</reference>
<gene>
    <name evidence="4" type="ORF">DK419_06105</name>
</gene>
<dbReference type="Gene3D" id="3.40.50.720">
    <property type="entry name" value="NAD(P)-binding Rossmann-like Domain"/>
    <property type="match status" value="1"/>
</dbReference>
<dbReference type="PRINTS" id="PR00080">
    <property type="entry name" value="SDRFAMILY"/>
</dbReference>
<comment type="similarity">
    <text evidence="1 3">Belongs to the short-chain dehydrogenases/reductases (SDR) family.</text>
</comment>
<dbReference type="InterPro" id="IPR036291">
    <property type="entry name" value="NAD(P)-bd_dom_sf"/>
</dbReference>
<dbReference type="EMBL" id="CP029553">
    <property type="protein sequence ID" value="AWN45940.1"/>
    <property type="molecule type" value="Genomic_DNA"/>
</dbReference>
<protein>
    <submittedName>
        <fullName evidence="4">Short-chain dehydrogenase</fullName>
    </submittedName>
</protein>
<dbReference type="SUPFAM" id="SSF51735">
    <property type="entry name" value="NAD(P)-binding Rossmann-fold domains"/>
    <property type="match status" value="1"/>
</dbReference>